<organism evidence="1 2">
    <name type="scientific">Hydrogenophaga crocea</name>
    <dbReference type="NCBI Taxonomy" id="2716225"/>
    <lineage>
        <taxon>Bacteria</taxon>
        <taxon>Pseudomonadati</taxon>
        <taxon>Pseudomonadota</taxon>
        <taxon>Betaproteobacteria</taxon>
        <taxon>Burkholderiales</taxon>
        <taxon>Comamonadaceae</taxon>
        <taxon>Hydrogenophaga</taxon>
    </lineage>
</organism>
<evidence type="ECO:0000313" key="1">
    <source>
        <dbReference type="EMBL" id="QIM50815.1"/>
    </source>
</evidence>
<protein>
    <submittedName>
        <fullName evidence="1">DUF2924 domain-containing protein</fullName>
    </submittedName>
</protein>
<dbReference type="Proteomes" id="UP000503162">
    <property type="component" value="Chromosome"/>
</dbReference>
<sequence>MTELEVIRTASRDLLVTRWQVRFNVNPPPRVHTELLRRVLAWHVQVEATGQKVTLHRPSSASVDRTRSLLTPGTRLLREWRGTTHEVSVCPDGFDYAGKTYKSLSAIARAITGTPWSGPAFFGIKR</sequence>
<dbReference type="RefSeq" id="WP_166223292.1">
    <property type="nucleotide sequence ID" value="NZ_CP049989.1"/>
</dbReference>
<dbReference type="AlphaFoldDB" id="A0A6G8ICM9"/>
<dbReference type="Pfam" id="PF11149">
    <property type="entry name" value="DUF2924"/>
    <property type="match status" value="1"/>
</dbReference>
<dbReference type="InterPro" id="IPR021322">
    <property type="entry name" value="DUF2924"/>
</dbReference>
<dbReference type="EMBL" id="CP049989">
    <property type="protein sequence ID" value="QIM50815.1"/>
    <property type="molecule type" value="Genomic_DNA"/>
</dbReference>
<reference evidence="1 2" key="1">
    <citation type="submission" date="2020-03" db="EMBL/GenBank/DDBJ databases">
        <title>Hydrogenophaga sp. nov. isolated from cyanobacterial mat.</title>
        <authorList>
            <person name="Thorat V."/>
            <person name="Kirdat K."/>
            <person name="Tiwarekar B."/>
            <person name="Costa E.D."/>
            <person name="Yadav A."/>
        </authorList>
    </citation>
    <scope>NUCLEOTIDE SEQUENCE [LARGE SCALE GENOMIC DNA]</scope>
    <source>
        <strain evidence="1 2">BA0156</strain>
    </source>
</reference>
<keyword evidence="2" id="KW-1185">Reference proteome</keyword>
<dbReference type="KEGG" id="hcz:G9Q37_01060"/>
<gene>
    <name evidence="1" type="ORF">G9Q37_01060</name>
</gene>
<name>A0A6G8ICM9_9BURK</name>
<accession>A0A6G8ICM9</accession>
<proteinExistence type="predicted"/>
<evidence type="ECO:0000313" key="2">
    <source>
        <dbReference type="Proteomes" id="UP000503162"/>
    </source>
</evidence>